<reference evidence="4" key="1">
    <citation type="journal article" date="2006" name="PLoS Biol.">
        <title>Macronuclear genome sequence of the ciliate Tetrahymena thermophila, a model eukaryote.</title>
        <authorList>
            <person name="Eisen J.A."/>
            <person name="Coyne R.S."/>
            <person name="Wu M."/>
            <person name="Wu D."/>
            <person name="Thiagarajan M."/>
            <person name="Wortman J.R."/>
            <person name="Badger J.H."/>
            <person name="Ren Q."/>
            <person name="Amedeo P."/>
            <person name="Jones K.M."/>
            <person name="Tallon L.J."/>
            <person name="Delcher A.L."/>
            <person name="Salzberg S.L."/>
            <person name="Silva J.C."/>
            <person name="Haas B.J."/>
            <person name="Majoros W.H."/>
            <person name="Farzad M."/>
            <person name="Carlton J.M."/>
            <person name="Smith R.K. Jr."/>
            <person name="Garg J."/>
            <person name="Pearlman R.E."/>
            <person name="Karrer K.M."/>
            <person name="Sun L."/>
            <person name="Manning G."/>
            <person name="Elde N.C."/>
            <person name="Turkewitz A.P."/>
            <person name="Asai D.J."/>
            <person name="Wilkes D.E."/>
            <person name="Wang Y."/>
            <person name="Cai H."/>
            <person name="Collins K."/>
            <person name="Stewart B.A."/>
            <person name="Lee S.R."/>
            <person name="Wilamowska K."/>
            <person name="Weinberg Z."/>
            <person name="Ruzzo W.L."/>
            <person name="Wloga D."/>
            <person name="Gaertig J."/>
            <person name="Frankel J."/>
            <person name="Tsao C.-C."/>
            <person name="Gorovsky M.A."/>
            <person name="Keeling P.J."/>
            <person name="Waller R.F."/>
            <person name="Patron N.J."/>
            <person name="Cherry J.M."/>
            <person name="Stover N.A."/>
            <person name="Krieger C.J."/>
            <person name="del Toro C."/>
            <person name="Ryder H.F."/>
            <person name="Williamson S.C."/>
            <person name="Barbeau R.A."/>
            <person name="Hamilton E.P."/>
            <person name="Orias E."/>
        </authorList>
    </citation>
    <scope>NUCLEOTIDE SEQUENCE [LARGE SCALE GENOMIC DNA]</scope>
    <source>
        <strain evidence="4">SB210</strain>
    </source>
</reference>
<dbReference type="GO" id="GO:0005634">
    <property type="term" value="C:nucleus"/>
    <property type="evidence" value="ECO:0007669"/>
    <property type="project" value="TreeGrafter"/>
</dbReference>
<feature type="transmembrane region" description="Helical" evidence="2">
    <location>
        <begin position="329"/>
        <end position="348"/>
    </location>
</feature>
<dbReference type="KEGG" id="tet:TTHERM_00002580"/>
<dbReference type="InParanoid" id="Q22SH8"/>
<gene>
    <name evidence="3" type="ORF">TTHERM_00002580</name>
</gene>
<name>Q22SH8_TETTS</name>
<organism evidence="3 4">
    <name type="scientific">Tetrahymena thermophila (strain SB210)</name>
    <dbReference type="NCBI Taxonomy" id="312017"/>
    <lineage>
        <taxon>Eukaryota</taxon>
        <taxon>Sar</taxon>
        <taxon>Alveolata</taxon>
        <taxon>Ciliophora</taxon>
        <taxon>Intramacronucleata</taxon>
        <taxon>Oligohymenophorea</taxon>
        <taxon>Hymenostomatida</taxon>
        <taxon>Tetrahymenina</taxon>
        <taxon>Tetrahymenidae</taxon>
        <taxon>Tetrahymena</taxon>
    </lineage>
</organism>
<dbReference type="Proteomes" id="UP000009168">
    <property type="component" value="Unassembled WGS sequence"/>
</dbReference>
<dbReference type="AlphaFoldDB" id="Q22SH8"/>
<evidence type="ECO:0000313" key="4">
    <source>
        <dbReference type="Proteomes" id="UP000009168"/>
    </source>
</evidence>
<dbReference type="GeneID" id="7832388"/>
<evidence type="ECO:0000256" key="1">
    <source>
        <dbReference type="SAM" id="Coils"/>
    </source>
</evidence>
<evidence type="ECO:0000313" key="3">
    <source>
        <dbReference type="EMBL" id="EAR87794.2"/>
    </source>
</evidence>
<dbReference type="EMBL" id="GG662845">
    <property type="protein sequence ID" value="EAR87794.2"/>
    <property type="molecule type" value="Genomic_DNA"/>
</dbReference>
<dbReference type="PANTHER" id="PTHR31398:SF0">
    <property type="entry name" value="MEIOTIC NUCLEAR DIVISION PROTEIN 1 HOMOLOG"/>
    <property type="match status" value="1"/>
</dbReference>
<keyword evidence="2 3" id="KW-0812">Transmembrane</keyword>
<dbReference type="OrthoDB" id="288291at2759"/>
<dbReference type="eggNOG" id="ENOG502SJ6P">
    <property type="taxonomic scope" value="Eukaryota"/>
</dbReference>
<dbReference type="RefSeq" id="XP_001008039.2">
    <property type="nucleotide sequence ID" value="XM_001008039.2"/>
</dbReference>
<dbReference type="HOGENOM" id="CLU_326128_0_0_1"/>
<keyword evidence="1" id="KW-0175">Coiled coil</keyword>
<evidence type="ECO:0000256" key="2">
    <source>
        <dbReference type="SAM" id="Phobius"/>
    </source>
</evidence>
<dbReference type="GO" id="GO:0007131">
    <property type="term" value="P:reciprocal meiotic recombination"/>
    <property type="evidence" value="ECO:0007669"/>
    <property type="project" value="TreeGrafter"/>
</dbReference>
<feature type="coiled-coil region" evidence="1">
    <location>
        <begin position="699"/>
        <end position="733"/>
    </location>
</feature>
<feature type="transmembrane region" description="Helical" evidence="2">
    <location>
        <begin position="35"/>
        <end position="55"/>
    </location>
</feature>
<keyword evidence="4" id="KW-1185">Reference proteome</keyword>
<proteinExistence type="predicted"/>
<accession>Q22SH8</accession>
<dbReference type="PANTHER" id="PTHR31398">
    <property type="entry name" value="MEIOTIC NUCLEAR DIVISION PROTEIN 1 HOMOLOG"/>
    <property type="match status" value="1"/>
</dbReference>
<protein>
    <submittedName>
        <fullName evidence="3">Transmembrane protein, putative</fullName>
    </submittedName>
</protein>
<keyword evidence="2" id="KW-0472">Membrane</keyword>
<dbReference type="FunCoup" id="Q22SH8">
    <property type="interactions" value="57"/>
</dbReference>
<sequence>MLKFCLPYQIIQQFDIFGASVNLSYKKDNQFRTPFGGSVTAICFFFIIILCYSNISDLLAKTQVQYSVSTQYNTQPSTLTLGKDTQMIAISYDQSNFVSRPMVNITLVQSSVHRFPDGTVNVTKTPLYLEPCTIDHFINLPSYNFNWTLAFQQQNISDYLCLQKNRTYKIGGVFVNQDFNYIKFSVTPCINSTTANPLNPWNPQCESSSKIKSSINQQSRMRFLISNNILNPEKTTESITSFIDSQIYNIQMGSMYTTANIYINEQTLQTDESIFPISSVHTERLLQFKQSEVQQQNAIGNFSVFGDFYILRSNYSTFSNKSYLKLNQVISYIGGFCQVFFLISAFLVNRYNTYVFYNELANRLYDFELEPQNQNQKNYHPNKRSEKLKSILENLDQKIDYQKNATNPLIQNNDYSLSKANHKAPQNFSQQINIIDKDSNQKRDFQEKSFIQNHSILANQEDYTKHLNHSVIHLNLQHLNENQAQDIKIIQNNNMGIIDKKNQINQFEKKSDSPIYFKQLYLKDNPNAQTLNQQLEKQIQKEEFVLGLKQAQFQNTLTKLNLDEQEHKHYNGSKRMSMSLSPIKLEKYASFQKLKMSSEQYLDRELNLVINRDRSLWMDFKYFLNQLSCGRLFKSPQIKLLNKAFNQISQDLDIFTILNNFKELDKLKKVLLNEDQQALFNFFPKPVIKMVDDTAILSLKQVKQEEQEQKNKIDQLNKNKKKLKIQIKNFSVIAKAIIKFKKGKKTKISCYQKLFNHYQKLVEQPNQNNFQLSLNKKLIDCLGQEMNSIFEVANKIKNKNIFQENLQQQNQRKYQHVNSAQINSSQIFNLDEINQIRQNQGELHYNQQNFYHIQENLKETAKQKEQEGLIIFTDENEDYQDQQQNINSNVTN</sequence>
<keyword evidence="2" id="KW-1133">Transmembrane helix</keyword>